<accession>A0A428PRQ0</accession>
<name>A0A428PRQ0_9HYPO</name>
<dbReference type="AlphaFoldDB" id="A0A428PRQ0"/>
<organism evidence="2 3">
    <name type="scientific">Fusarium duplospermum</name>
    <dbReference type="NCBI Taxonomy" id="1325734"/>
    <lineage>
        <taxon>Eukaryota</taxon>
        <taxon>Fungi</taxon>
        <taxon>Dikarya</taxon>
        <taxon>Ascomycota</taxon>
        <taxon>Pezizomycotina</taxon>
        <taxon>Sordariomycetes</taxon>
        <taxon>Hypocreomycetidae</taxon>
        <taxon>Hypocreales</taxon>
        <taxon>Nectriaceae</taxon>
        <taxon>Fusarium</taxon>
        <taxon>Fusarium solani species complex</taxon>
    </lineage>
</organism>
<dbReference type="EMBL" id="NKCI01000098">
    <property type="protein sequence ID" value="RSL55769.1"/>
    <property type="molecule type" value="Genomic_DNA"/>
</dbReference>
<evidence type="ECO:0000256" key="1">
    <source>
        <dbReference type="SAM" id="MobiDB-lite"/>
    </source>
</evidence>
<dbReference type="OrthoDB" id="4749307at2759"/>
<sequence>MSGLGLHFIWSWTPYYVASTWRTYNRLPSPMPWTKETNPTALTTPSRASLIPLPRIAAATASLFYLSNLAAAMEPDTRTNTSFEKDVSKTKETTPKSKNRSSSLLMISSGFTFLAALPQRSTTSSSFRSSSFR</sequence>
<proteinExistence type="predicted"/>
<evidence type="ECO:0000313" key="3">
    <source>
        <dbReference type="Proteomes" id="UP000288168"/>
    </source>
</evidence>
<keyword evidence="3" id="KW-1185">Reference proteome</keyword>
<evidence type="ECO:0000313" key="2">
    <source>
        <dbReference type="EMBL" id="RSL55769.1"/>
    </source>
</evidence>
<dbReference type="Proteomes" id="UP000288168">
    <property type="component" value="Unassembled WGS sequence"/>
</dbReference>
<gene>
    <name evidence="2" type="ORF">CEP54_009191</name>
</gene>
<protein>
    <submittedName>
        <fullName evidence="2">Uncharacterized protein</fullName>
    </submittedName>
</protein>
<feature type="compositionally biased region" description="Basic and acidic residues" evidence="1">
    <location>
        <begin position="83"/>
        <end position="95"/>
    </location>
</feature>
<feature type="region of interest" description="Disordered" evidence="1">
    <location>
        <begin position="76"/>
        <end position="101"/>
    </location>
</feature>
<reference evidence="2 3" key="1">
    <citation type="submission" date="2017-06" db="EMBL/GenBank/DDBJ databases">
        <title>Comparative genomic analysis of Ambrosia Fusariam Clade fungi.</title>
        <authorList>
            <person name="Stajich J.E."/>
            <person name="Carrillo J."/>
            <person name="Kijimoto T."/>
            <person name="Eskalen A."/>
            <person name="O'Donnell K."/>
            <person name="Kasson M."/>
        </authorList>
    </citation>
    <scope>NUCLEOTIDE SEQUENCE [LARGE SCALE GENOMIC DNA]</scope>
    <source>
        <strain evidence="2 3">NRRL62584</strain>
    </source>
</reference>
<comment type="caution">
    <text evidence="2">The sequence shown here is derived from an EMBL/GenBank/DDBJ whole genome shotgun (WGS) entry which is preliminary data.</text>
</comment>